<feature type="coiled-coil region" evidence="4">
    <location>
        <begin position="13"/>
        <end position="51"/>
    </location>
</feature>
<organism evidence="5 6">
    <name type="scientific">Clostridium algidicarnis DSM 15099</name>
    <dbReference type="NCBI Taxonomy" id="1121295"/>
    <lineage>
        <taxon>Bacteria</taxon>
        <taxon>Bacillati</taxon>
        <taxon>Bacillota</taxon>
        <taxon>Clostridia</taxon>
        <taxon>Eubacteriales</taxon>
        <taxon>Clostridiaceae</taxon>
        <taxon>Clostridium</taxon>
    </lineage>
</organism>
<sequence length="203" mass="23844">MTTIEDKISLFSKIIYEKLNEEKEEKLKAFNEEAELKINTEKEKISQIKKVSEREIIRKANVKASEIIAKENLNKQREMLRLKDGIIKTTIEEIKNKLLDFVNSKEYEDYLMSTVTKNLRLLSKGEYYLIVLDRDFNKYESQIKATLKDFLDKKIEIKVSKEDFIGGIMIKDFEGRFNIDNSISAKLEESKELIGIKVMEMLD</sequence>
<evidence type="ECO:0000256" key="1">
    <source>
        <dbReference type="ARBA" id="ARBA00005901"/>
    </source>
</evidence>
<evidence type="ECO:0000313" key="5">
    <source>
        <dbReference type="EMBL" id="PPK48401.1"/>
    </source>
</evidence>
<dbReference type="OrthoDB" id="1725377at2"/>
<dbReference type="Gene3D" id="3.30.2320.30">
    <property type="entry name" value="ATP synthase, E subunit, C-terminal"/>
    <property type="match status" value="1"/>
</dbReference>
<dbReference type="EMBL" id="PTIS01000007">
    <property type="protein sequence ID" value="PPK48401.1"/>
    <property type="molecule type" value="Genomic_DNA"/>
</dbReference>
<name>A0A2S6FXU0_9CLOT</name>
<dbReference type="RefSeq" id="WP_104409787.1">
    <property type="nucleotide sequence ID" value="NZ_PTIS01000007.1"/>
</dbReference>
<evidence type="ECO:0000313" key="6">
    <source>
        <dbReference type="Proteomes" id="UP000239863"/>
    </source>
</evidence>
<dbReference type="SUPFAM" id="SSF160527">
    <property type="entry name" value="V-type ATPase subunit E-like"/>
    <property type="match status" value="1"/>
</dbReference>
<dbReference type="GO" id="GO:0033178">
    <property type="term" value="C:proton-transporting two-sector ATPase complex, catalytic domain"/>
    <property type="evidence" value="ECO:0007669"/>
    <property type="project" value="InterPro"/>
</dbReference>
<proteinExistence type="inferred from homology"/>
<reference evidence="5 6" key="1">
    <citation type="submission" date="2018-02" db="EMBL/GenBank/DDBJ databases">
        <title>Genomic Encyclopedia of Archaeal and Bacterial Type Strains, Phase II (KMG-II): from individual species to whole genera.</title>
        <authorList>
            <person name="Goeker M."/>
        </authorList>
    </citation>
    <scope>NUCLEOTIDE SEQUENCE [LARGE SCALE GENOMIC DNA]</scope>
    <source>
        <strain evidence="5 6">DSM 15099</strain>
    </source>
</reference>
<comment type="similarity">
    <text evidence="1">Belongs to the V-ATPase E subunit family.</text>
</comment>
<keyword evidence="3" id="KW-0406">Ion transport</keyword>
<dbReference type="Proteomes" id="UP000239863">
    <property type="component" value="Unassembled WGS sequence"/>
</dbReference>
<dbReference type="GO" id="GO:0046961">
    <property type="term" value="F:proton-transporting ATPase activity, rotational mechanism"/>
    <property type="evidence" value="ECO:0007669"/>
    <property type="project" value="InterPro"/>
</dbReference>
<dbReference type="STRING" id="37659.GCA_000703125_02394"/>
<dbReference type="InterPro" id="IPR038495">
    <property type="entry name" value="ATPase_E_C"/>
</dbReference>
<evidence type="ECO:0000256" key="4">
    <source>
        <dbReference type="SAM" id="Coils"/>
    </source>
</evidence>
<evidence type="ECO:0000256" key="3">
    <source>
        <dbReference type="ARBA" id="ARBA00023065"/>
    </source>
</evidence>
<dbReference type="Pfam" id="PF01991">
    <property type="entry name" value="vATP-synt_E"/>
    <property type="match status" value="1"/>
</dbReference>
<protein>
    <submittedName>
        <fullName evidence="5">Vacuolar-type H+-ATPase subunit E/Vma4</fullName>
    </submittedName>
</protein>
<keyword evidence="2" id="KW-0813">Transport</keyword>
<accession>A0A2S6FXU0</accession>
<dbReference type="InterPro" id="IPR002842">
    <property type="entry name" value="ATPase_V1_Esu"/>
</dbReference>
<evidence type="ECO:0000256" key="2">
    <source>
        <dbReference type="ARBA" id="ARBA00022448"/>
    </source>
</evidence>
<gene>
    <name evidence="5" type="ORF">BD821_10738</name>
</gene>
<keyword evidence="4" id="KW-0175">Coiled coil</keyword>
<dbReference type="AlphaFoldDB" id="A0A2S6FXU0"/>
<comment type="caution">
    <text evidence="5">The sequence shown here is derived from an EMBL/GenBank/DDBJ whole genome shotgun (WGS) entry which is preliminary data.</text>
</comment>